<dbReference type="RefSeq" id="XP_007675388.1">
    <property type="nucleotide sequence ID" value="XM_007677198.1"/>
</dbReference>
<protein>
    <submittedName>
        <fullName evidence="2">Uncharacterized protein</fullName>
    </submittedName>
</protein>
<accession>M2ND41</accession>
<dbReference type="KEGG" id="bcom:BAUCODRAFT_67851"/>
<organism evidence="2 3">
    <name type="scientific">Baudoinia panamericana (strain UAMH 10762)</name>
    <name type="common">Angels' share fungus</name>
    <name type="synonym">Baudoinia compniacensis (strain UAMH 10762)</name>
    <dbReference type="NCBI Taxonomy" id="717646"/>
    <lineage>
        <taxon>Eukaryota</taxon>
        <taxon>Fungi</taxon>
        <taxon>Dikarya</taxon>
        <taxon>Ascomycota</taxon>
        <taxon>Pezizomycotina</taxon>
        <taxon>Dothideomycetes</taxon>
        <taxon>Dothideomycetidae</taxon>
        <taxon>Mycosphaerellales</taxon>
        <taxon>Teratosphaeriaceae</taxon>
        <taxon>Baudoinia</taxon>
    </lineage>
</organism>
<evidence type="ECO:0000313" key="3">
    <source>
        <dbReference type="Proteomes" id="UP000011761"/>
    </source>
</evidence>
<dbReference type="STRING" id="717646.M2ND41"/>
<dbReference type="OrthoDB" id="5410764at2759"/>
<dbReference type="GeneID" id="19116392"/>
<dbReference type="OMA" id="GICQATI"/>
<reference evidence="2 3" key="1">
    <citation type="journal article" date="2012" name="PLoS Pathog.">
        <title>Diverse lifestyles and strategies of plant pathogenesis encoded in the genomes of eighteen Dothideomycetes fungi.</title>
        <authorList>
            <person name="Ohm R.A."/>
            <person name="Feau N."/>
            <person name="Henrissat B."/>
            <person name="Schoch C.L."/>
            <person name="Horwitz B.A."/>
            <person name="Barry K.W."/>
            <person name="Condon B.J."/>
            <person name="Copeland A.C."/>
            <person name="Dhillon B."/>
            <person name="Glaser F."/>
            <person name="Hesse C.N."/>
            <person name="Kosti I."/>
            <person name="LaButti K."/>
            <person name="Lindquist E.A."/>
            <person name="Lucas S."/>
            <person name="Salamov A.A."/>
            <person name="Bradshaw R.E."/>
            <person name="Ciuffetti L."/>
            <person name="Hamelin R.C."/>
            <person name="Kema G.H.J."/>
            <person name="Lawrence C."/>
            <person name="Scott J.A."/>
            <person name="Spatafora J.W."/>
            <person name="Turgeon B.G."/>
            <person name="de Wit P.J.G.M."/>
            <person name="Zhong S."/>
            <person name="Goodwin S.B."/>
            <person name="Grigoriev I.V."/>
        </authorList>
    </citation>
    <scope>NUCLEOTIDE SEQUENCE [LARGE SCALE GENOMIC DNA]</scope>
    <source>
        <strain evidence="2 3">UAMH 10762</strain>
    </source>
</reference>
<feature type="coiled-coil region" evidence="1">
    <location>
        <begin position="172"/>
        <end position="209"/>
    </location>
</feature>
<dbReference type="HOGENOM" id="CLU_1230374_0_0_1"/>
<dbReference type="eggNOG" id="ENOG502SP7F">
    <property type="taxonomic scope" value="Eukaryota"/>
</dbReference>
<dbReference type="AlphaFoldDB" id="M2ND41"/>
<name>M2ND41_BAUPA</name>
<keyword evidence="3" id="KW-1185">Reference proteome</keyword>
<evidence type="ECO:0000313" key="2">
    <source>
        <dbReference type="EMBL" id="EMC97119.1"/>
    </source>
</evidence>
<dbReference type="EMBL" id="KB445554">
    <property type="protein sequence ID" value="EMC97119.1"/>
    <property type="molecule type" value="Genomic_DNA"/>
</dbReference>
<sequence length="225" mass="25077">MAASDESGPAEEVPLELMVFSCGICQATIPDIYATQESNQGFHSGLGAENGVVTRLWIADCSHIFCAKHLPGGGAPFHPAGQQPRATCPHCFDSNGDDKPKNLYGIRGFADGDLDTAIPSSWMRCPAIELNGCVDGMEALRFQYVNIARYAQGVTKHWRRAERHQRAMQSAYTKERQQRRETEQQVLVLEARVEKLAKLEAKLQKWEARKPAINHYLAVVTYMSE</sequence>
<keyword evidence="1" id="KW-0175">Coiled coil</keyword>
<proteinExistence type="predicted"/>
<dbReference type="Proteomes" id="UP000011761">
    <property type="component" value="Unassembled WGS sequence"/>
</dbReference>
<evidence type="ECO:0000256" key="1">
    <source>
        <dbReference type="SAM" id="Coils"/>
    </source>
</evidence>
<gene>
    <name evidence="2" type="ORF">BAUCODRAFT_67851</name>
</gene>